<keyword evidence="3" id="KW-1185">Reference proteome</keyword>
<dbReference type="GeneID" id="580006"/>
<dbReference type="InterPro" id="IPR031259">
    <property type="entry name" value="ILBP"/>
</dbReference>
<evidence type="ECO:0000256" key="1">
    <source>
        <dbReference type="ARBA" id="ARBA00008390"/>
    </source>
</evidence>
<proteinExistence type="inferred from homology"/>
<dbReference type="AlphaFoldDB" id="A0A7M7HMA7"/>
<dbReference type="OrthoDB" id="9991853at2759"/>
<dbReference type="GO" id="GO:0005829">
    <property type="term" value="C:cytosol"/>
    <property type="evidence" value="ECO:0000318"/>
    <property type="project" value="GO_Central"/>
</dbReference>
<evidence type="ECO:0000313" key="2">
    <source>
        <dbReference type="EnsemblMetazoa" id="XP_011671261"/>
    </source>
</evidence>
<dbReference type="OMA" id="KATPCWE"/>
<dbReference type="Pfam" id="PF14651">
    <property type="entry name" value="Lipocalin_7"/>
    <property type="match status" value="1"/>
</dbReference>
<dbReference type="SUPFAM" id="SSF50814">
    <property type="entry name" value="Lipocalins"/>
    <property type="match status" value="1"/>
</dbReference>
<dbReference type="GO" id="GO:0015908">
    <property type="term" value="P:fatty acid transport"/>
    <property type="evidence" value="ECO:0000318"/>
    <property type="project" value="GO_Central"/>
</dbReference>
<reference evidence="3" key="1">
    <citation type="submission" date="2015-02" db="EMBL/GenBank/DDBJ databases">
        <title>Genome sequencing for Strongylocentrotus purpuratus.</title>
        <authorList>
            <person name="Murali S."/>
            <person name="Liu Y."/>
            <person name="Vee V."/>
            <person name="English A."/>
            <person name="Wang M."/>
            <person name="Skinner E."/>
            <person name="Han Y."/>
            <person name="Muzny D.M."/>
            <person name="Worley K.C."/>
            <person name="Gibbs R.A."/>
        </authorList>
    </citation>
    <scope>NUCLEOTIDE SEQUENCE</scope>
</reference>
<dbReference type="CDD" id="cd00742">
    <property type="entry name" value="FABP"/>
    <property type="match status" value="1"/>
</dbReference>
<organism evidence="2 3">
    <name type="scientific">Strongylocentrotus purpuratus</name>
    <name type="common">Purple sea urchin</name>
    <dbReference type="NCBI Taxonomy" id="7668"/>
    <lineage>
        <taxon>Eukaryota</taxon>
        <taxon>Metazoa</taxon>
        <taxon>Echinodermata</taxon>
        <taxon>Eleutherozoa</taxon>
        <taxon>Echinozoa</taxon>
        <taxon>Echinoidea</taxon>
        <taxon>Euechinoidea</taxon>
        <taxon>Echinacea</taxon>
        <taxon>Camarodonta</taxon>
        <taxon>Echinidea</taxon>
        <taxon>Strongylocentrotidae</taxon>
        <taxon>Strongylocentrotus</taxon>
    </lineage>
</organism>
<dbReference type="Proteomes" id="UP000007110">
    <property type="component" value="Unassembled WGS sequence"/>
</dbReference>
<dbReference type="GO" id="GO:0005634">
    <property type="term" value="C:nucleus"/>
    <property type="evidence" value="ECO:0000318"/>
    <property type="project" value="GO_Central"/>
</dbReference>
<dbReference type="KEGG" id="spu:580006"/>
<dbReference type="Gene3D" id="2.40.128.20">
    <property type="match status" value="1"/>
</dbReference>
<dbReference type="GO" id="GO:0005504">
    <property type="term" value="F:fatty acid binding"/>
    <property type="evidence" value="ECO:0000318"/>
    <property type="project" value="GO_Central"/>
</dbReference>
<protein>
    <submittedName>
        <fullName evidence="2">Uncharacterized protein</fullName>
    </submittedName>
</protein>
<dbReference type="RefSeq" id="XP_011671261.1">
    <property type="nucleotide sequence ID" value="XM_011672959.2"/>
</dbReference>
<dbReference type="InParanoid" id="A0A7M7HMA7"/>
<dbReference type="InterPro" id="IPR012674">
    <property type="entry name" value="Calycin"/>
</dbReference>
<evidence type="ECO:0000313" key="3">
    <source>
        <dbReference type="Proteomes" id="UP000007110"/>
    </source>
</evidence>
<comment type="similarity">
    <text evidence="1">Belongs to the calycin superfamily. Fatty-acid binding protein (FABP) family.</text>
</comment>
<sequence>MADFSGKWAFDHGENMESLVDKLKIDPAKIPKDRSTTVEITQNGDNFHIVSAGGGRNRDMSFTIGKAFVDPDILELRNKEIQVTPNWNGNKLVLTGPKGTNSATREIVGSQMVVTFNWEGTVGKRFFNKA</sequence>
<name>A0A7M7HMA7_STRPU</name>
<accession>A0A7M7HMA7</accession>
<dbReference type="EnsemblMetazoa" id="XM_011672959">
    <property type="protein sequence ID" value="XP_011671261"/>
    <property type="gene ID" value="LOC580006"/>
</dbReference>
<dbReference type="PANTHER" id="PTHR11955">
    <property type="entry name" value="FATTY ACID BINDING PROTEIN"/>
    <property type="match status" value="1"/>
</dbReference>
<reference evidence="2" key="2">
    <citation type="submission" date="2021-01" db="UniProtKB">
        <authorList>
            <consortium name="EnsemblMetazoa"/>
        </authorList>
    </citation>
    <scope>IDENTIFICATION</scope>
</reference>